<dbReference type="Proteomes" id="UP000308508">
    <property type="component" value="Unassembled WGS sequence"/>
</dbReference>
<sequence length="246" mass="27546">MAVTVLRMGSKGSEVRRLQEALNRKLPGCNLRPDGDFGNNTRNAVRRYQDQAWLVVDGEAGQCTQNALFDAEAYPPARHQRTFIPQPTNSTCWAAATAMLKSSSVAAVKAATPADMWDDTNGLYNQSDVANWVPQTERYARVHHLRTYPPASWIPQAFAAMVRQGPVMVDTLWNTGGYLRRIPGGYQGSPGHMTLVVGVRGDNDPSGRGTTLMVYDPWEPNIGRQWRVSYLRWVSEVSTRTYRLFQ</sequence>
<dbReference type="InterPro" id="IPR036366">
    <property type="entry name" value="PGBDSf"/>
</dbReference>
<dbReference type="Pfam" id="PF01471">
    <property type="entry name" value="PG_binding_1"/>
    <property type="match status" value="1"/>
</dbReference>
<keyword evidence="3" id="KW-1185">Reference proteome</keyword>
<organism evidence="2 3">
    <name type="scientific">Thermomonas fusca</name>
    <dbReference type="NCBI Taxonomy" id="215690"/>
    <lineage>
        <taxon>Bacteria</taxon>
        <taxon>Pseudomonadati</taxon>
        <taxon>Pseudomonadota</taxon>
        <taxon>Gammaproteobacteria</taxon>
        <taxon>Lysobacterales</taxon>
        <taxon>Lysobacteraceae</taxon>
        <taxon>Thermomonas</taxon>
    </lineage>
</organism>
<evidence type="ECO:0000259" key="1">
    <source>
        <dbReference type="Pfam" id="PF01471"/>
    </source>
</evidence>
<accession>A0A5R9PDJ9</accession>
<evidence type="ECO:0000313" key="2">
    <source>
        <dbReference type="EMBL" id="TLX21452.1"/>
    </source>
</evidence>
<dbReference type="EMBL" id="SROY01000003">
    <property type="protein sequence ID" value="TLX21452.1"/>
    <property type="molecule type" value="Genomic_DNA"/>
</dbReference>
<dbReference type="Gene3D" id="1.10.101.10">
    <property type="entry name" value="PGBD-like superfamily/PGBD"/>
    <property type="match status" value="1"/>
</dbReference>
<feature type="domain" description="Peptidoglycan binding-like" evidence="1">
    <location>
        <begin position="12"/>
        <end position="68"/>
    </location>
</feature>
<dbReference type="InterPro" id="IPR002477">
    <property type="entry name" value="Peptidoglycan-bd-like"/>
</dbReference>
<protein>
    <submittedName>
        <fullName evidence="2">Peptidoglycan-binding protein</fullName>
    </submittedName>
</protein>
<evidence type="ECO:0000313" key="3">
    <source>
        <dbReference type="Proteomes" id="UP000308508"/>
    </source>
</evidence>
<reference evidence="2 3" key="1">
    <citation type="submission" date="2019-04" db="EMBL/GenBank/DDBJ databases">
        <authorList>
            <person name="Grouzdev D.S."/>
            <person name="Nazina T.N."/>
        </authorList>
    </citation>
    <scope>NUCLEOTIDE SEQUENCE [LARGE SCALE GENOMIC DNA]</scope>
    <source>
        <strain evidence="2 3">SHC 3-19</strain>
    </source>
</reference>
<dbReference type="InterPro" id="IPR036365">
    <property type="entry name" value="PGBD-like_sf"/>
</dbReference>
<dbReference type="InterPro" id="IPR022118">
    <property type="entry name" value="Peptidase_C70_AvrRpt2"/>
</dbReference>
<dbReference type="SUPFAM" id="SSF47090">
    <property type="entry name" value="PGBD-like"/>
    <property type="match status" value="1"/>
</dbReference>
<proteinExistence type="predicted"/>
<dbReference type="AlphaFoldDB" id="A0A5R9PDJ9"/>
<dbReference type="Pfam" id="PF12385">
    <property type="entry name" value="Peptidase_C70"/>
    <property type="match status" value="1"/>
</dbReference>
<comment type="caution">
    <text evidence="2">The sequence shown here is derived from an EMBL/GenBank/DDBJ whole genome shotgun (WGS) entry which is preliminary data.</text>
</comment>
<dbReference type="RefSeq" id="WP_138348739.1">
    <property type="nucleotide sequence ID" value="NZ_SROY01000003.1"/>
</dbReference>
<name>A0A5R9PDJ9_9GAMM</name>
<gene>
    <name evidence="2" type="ORF">E5S66_07915</name>
</gene>
<dbReference type="STRING" id="1123377.GCA_000423885_01103"/>